<gene>
    <name evidence="11" type="ORF">BB559_006214</name>
</gene>
<keyword evidence="3" id="KW-0677">Repeat</keyword>
<protein>
    <recommendedName>
        <fullName evidence="10">Histone deacetylase interacting domain-containing protein</fullName>
    </recommendedName>
</protein>
<feature type="compositionally biased region" description="Polar residues" evidence="9">
    <location>
        <begin position="191"/>
        <end position="208"/>
    </location>
</feature>
<feature type="coiled-coil region" evidence="8">
    <location>
        <begin position="1000"/>
        <end position="1070"/>
    </location>
</feature>
<dbReference type="Pfam" id="PF08295">
    <property type="entry name" value="Sin3_corepress"/>
    <property type="match status" value="1"/>
</dbReference>
<dbReference type="Pfam" id="PF16879">
    <property type="entry name" value="Sin3a_C"/>
    <property type="match status" value="1"/>
</dbReference>
<feature type="compositionally biased region" description="Polar residues" evidence="9">
    <location>
        <begin position="1"/>
        <end position="12"/>
    </location>
</feature>
<evidence type="ECO:0000256" key="3">
    <source>
        <dbReference type="ARBA" id="ARBA00022737"/>
    </source>
</evidence>
<dbReference type="SMART" id="SM00761">
    <property type="entry name" value="HDAC_interact"/>
    <property type="match status" value="1"/>
</dbReference>
<comment type="subcellular location">
    <subcellularLocation>
        <location evidence="1 7">Nucleus</location>
    </subcellularLocation>
</comment>
<feature type="region of interest" description="Disordered" evidence="9">
    <location>
        <begin position="1"/>
        <end position="163"/>
    </location>
</feature>
<keyword evidence="6 7" id="KW-0539">Nucleus</keyword>
<sequence>MAENTNKPNNINDPEYYEPQTTSNNPSSQPINPSKIYSSFNESPLSPSIKQQLPENPVTYIPPAGLRRPTPTRESSVHMDDSTAKNYKNIHHPEERTKQHPLYPHPQHYKPQYFEPTENTPTNIPQNPYPASSSNEYKSNPIPTSNNHNTDGYSSSSSRIPTNSIPQETIIDAKTTNTTNPTEYNYTQQNMPINQPENSSMYSESPVLSNVPIKGEPYSGTSVPSKRPLTWKQTGTPSSHSSISKNKNPNPISDTGAVRRDTDEEVAPTNLPKKLKSFHVSQPVRSPATSTKHVEEGEVETHDAEGKPVNVRDALSYLDLVKYQFQHRPEVYNQFLGIMKDFKSNEIDTPGVIERVSTLFRGHSNLVQGFNTFLPPGYLIECSDNPYEPVRVTTPSGNVRQTKPYESNKSQSIPSGQLPPPQVAKYGDEEYGPNPAYYNPQTAVPKYQAQPQPQIPSQMHPLPQLPPLQAHSHTPVSHPVPNKNIPIEDLNEKTKSISSRDGIEPQNSPYGSNSRQAAVHPTKQQPLEFNHAISFVNKIKMRFASETERYSEFLEILQAYQRDSGPIQQVYDKMSVLFASAPDLLEEFKQFLPEEPDMPQQSKSDQNSLYFIQGRNAEHIPMSQIPKNSDTLNVEAGGNRLPPVGSFTSNSNGIYTGHLPTAPGLHQSDALIGSVKSSLVPESPIHKAPGSRKKRLTSGHVGDPLGNRRRLKGEEIIMKEKESDVTEVVYGGSSDTADEYVFFEKVKRYIGKASTYNEFIKLLNLYNQGILDEQGLVERAEPFIESDPELFIWFKNFVGPNRASSKLSLEHDDFSESSIERPFAAPLEPYKPTVTHPPPEQDNADPKLFEKSTKSYGPSYRLRPRAEVNLVCTGRDPMCWEVLNDSWFSHPTWESEESAFVQHKKNAYEDALFKCEEERHEFDINIETNLSLIRTLNSIAHQLDSMSEQEKEKLQLPLGLGGYSEALPKMALRKVYDPQRSSEILEALHTHPAIAVPVVLKRLKQKDEEWRKQRREMLKVWREIDAKNFYKSLDHQSLTFKANDRKALSLKQLTSEIENIRSEQIKTKNATKEPITGLKHRYQLGYNFDTGHIISDIINLLLIHVNRQNSFFFPNEKPEVEKFFIKIFGEFMGLGKSIGIKKGSDLGEAESYDSIEDVYSNEYDNTGGSKISMKSPINKQDTSPKNEIDHLKDNESIIKDSESTKNVSNEDVDQKPDSSSMDVDENTSKISELTNGEQKVVDNFNTAEDHPEKEIKQEQTLVSPLENNVVIKNESIDENIDQGVLPKSDTDQKTGENSVDVIMSESNEQKAENKNVDDTKNESTKDIKSSDENPEHLGGKEKNSALGTDDGISMDLDNDLPLPPKLGAACTEKTDKYVKTKIMAPVKLSKVSSMSWLNSGIHVKSTINTNTGLSFSKNMSNDPGLDLKRKSIRNTETPLDKNIESENKGVSVLDSHLSSNLSETTDEQKEGSKKHVESRVFYCNSTIYMFLRLFQVLYSRFDTIKKVSHEAQERMKYKETSKSVAVQLNMRTIPSSLVDYDLCNTDYYSLMLDLIEKQINNQLDSNAFEDSIRFLFGTSAYLLLTVDRLFSTLSKQLQSIISDSKCCDLVSLFEELNVTNCSNLRDYISYRIRAQQIIGISEFVYRFDYIYPNQLLTIQLLKQNDSTLDTNVSMEDKWAYYVDSYILFEPTEGVPNPRPKNPKDDGAKVGFGTGISGLKKQAHSSTDTAFIDTEMSSSEETAQGQTLLSVDEKKGDSSVSKEILVSNEKVKSLTDRARRDYPLIPYLERNLRSSSYEEKKYFVFSNSNLEIKISMNDYKLCFLTNSEDTYINLSRRRDFCVKDDYKEACAKAKNESKTNWQKFLDEKLSQEYPDGVPEADELK</sequence>
<dbReference type="GO" id="GO:0010628">
    <property type="term" value="P:positive regulation of gene expression"/>
    <property type="evidence" value="ECO:0007669"/>
    <property type="project" value="UniProtKB-ARBA"/>
</dbReference>
<feature type="region of interest" description="Disordered" evidence="9">
    <location>
        <begin position="827"/>
        <end position="850"/>
    </location>
</feature>
<accession>A0A2T9Y4C8</accession>
<dbReference type="InterPro" id="IPR039774">
    <property type="entry name" value="Sin3-like"/>
</dbReference>
<dbReference type="FunFam" id="1.20.1160.11:FF:000003">
    <property type="entry name" value="Paired amphipathic helix SIN3-like protein"/>
    <property type="match status" value="1"/>
</dbReference>
<dbReference type="FunFam" id="1.20.1160.11:FF:000002">
    <property type="entry name" value="Paired amphipathic helix protein SIN3"/>
    <property type="match status" value="1"/>
</dbReference>
<feature type="compositionally biased region" description="Polar residues" evidence="9">
    <location>
        <begin position="279"/>
        <end position="291"/>
    </location>
</feature>
<reference evidence="11 12" key="1">
    <citation type="journal article" date="2018" name="MBio">
        <title>Comparative Genomics Reveals the Core Gene Toolbox for the Fungus-Insect Symbiosis.</title>
        <authorList>
            <person name="Wang Y."/>
            <person name="Stata M."/>
            <person name="Wang W."/>
            <person name="Stajich J.E."/>
            <person name="White M.M."/>
            <person name="Moncalvo J.M."/>
        </authorList>
    </citation>
    <scope>NUCLEOTIDE SEQUENCE [LARGE SCALE GENOMIC DNA]</scope>
    <source>
        <strain evidence="11 12">AUS-77-4</strain>
    </source>
</reference>
<name>A0A2T9Y4C8_9FUNG</name>
<feature type="compositionally biased region" description="Polar residues" evidence="9">
    <location>
        <begin position="505"/>
        <end position="524"/>
    </location>
</feature>
<feature type="compositionally biased region" description="Basic and acidic residues" evidence="9">
    <location>
        <begin position="292"/>
        <end position="305"/>
    </location>
</feature>
<organism evidence="11 12">
    <name type="scientific">Furculomyces boomerangus</name>
    <dbReference type="NCBI Taxonomy" id="61424"/>
    <lineage>
        <taxon>Eukaryota</taxon>
        <taxon>Fungi</taxon>
        <taxon>Fungi incertae sedis</taxon>
        <taxon>Zoopagomycota</taxon>
        <taxon>Kickxellomycotina</taxon>
        <taxon>Harpellomycetes</taxon>
        <taxon>Harpellales</taxon>
        <taxon>Harpellaceae</taxon>
        <taxon>Furculomyces</taxon>
    </lineage>
</organism>
<feature type="domain" description="Histone deacetylase interacting" evidence="10">
    <location>
        <begin position="852"/>
        <end position="953"/>
    </location>
</feature>
<keyword evidence="8" id="KW-0175">Coiled coil</keyword>
<dbReference type="InterPro" id="IPR003822">
    <property type="entry name" value="PAH"/>
</dbReference>
<dbReference type="EMBL" id="MBFT01000793">
    <property type="protein sequence ID" value="PVU87163.1"/>
    <property type="molecule type" value="Genomic_DNA"/>
</dbReference>
<evidence type="ECO:0000256" key="5">
    <source>
        <dbReference type="ARBA" id="ARBA00023163"/>
    </source>
</evidence>
<keyword evidence="4" id="KW-0805">Transcription regulation</keyword>
<evidence type="ECO:0000313" key="12">
    <source>
        <dbReference type="Proteomes" id="UP000245699"/>
    </source>
</evidence>
<feature type="compositionally biased region" description="Polar residues" evidence="9">
    <location>
        <begin position="1228"/>
        <end position="1237"/>
    </location>
</feature>
<dbReference type="PROSITE" id="PS51477">
    <property type="entry name" value="PAH"/>
    <property type="match status" value="3"/>
</dbReference>
<dbReference type="SUPFAM" id="SSF47762">
    <property type="entry name" value="PAH2 domain"/>
    <property type="match status" value="3"/>
</dbReference>
<dbReference type="STRING" id="61424.A0A2T9Y4C8"/>
<keyword evidence="2" id="KW-0678">Repressor</keyword>
<feature type="compositionally biased region" description="Polar residues" evidence="9">
    <location>
        <begin position="393"/>
        <end position="415"/>
    </location>
</feature>
<feature type="region of interest" description="Disordered" evidence="9">
    <location>
        <begin position="682"/>
        <end position="707"/>
    </location>
</feature>
<dbReference type="InterPro" id="IPR013194">
    <property type="entry name" value="HDAC_interact_dom"/>
</dbReference>
<dbReference type="GO" id="GO:0003714">
    <property type="term" value="F:transcription corepressor activity"/>
    <property type="evidence" value="ECO:0007669"/>
    <property type="project" value="InterPro"/>
</dbReference>
<feature type="compositionally biased region" description="Low complexity" evidence="9">
    <location>
        <begin position="23"/>
        <end position="34"/>
    </location>
</feature>
<feature type="compositionally biased region" description="Basic and acidic residues" evidence="9">
    <location>
        <begin position="1182"/>
        <end position="1203"/>
    </location>
</feature>
<evidence type="ECO:0000256" key="8">
    <source>
        <dbReference type="SAM" id="Coils"/>
    </source>
</evidence>
<dbReference type="Gene3D" id="1.20.1160.11">
    <property type="entry name" value="Paired amphipathic helix"/>
    <property type="match status" value="3"/>
</dbReference>
<feature type="compositionally biased region" description="Polar residues" evidence="9">
    <location>
        <begin position="35"/>
        <end position="54"/>
    </location>
</feature>
<feature type="compositionally biased region" description="Polar residues" evidence="9">
    <location>
        <begin position="231"/>
        <end position="253"/>
    </location>
</feature>
<keyword evidence="12" id="KW-1185">Reference proteome</keyword>
<dbReference type="PANTHER" id="PTHR12346:SF0">
    <property type="entry name" value="SIN3A, ISOFORM G"/>
    <property type="match status" value="1"/>
</dbReference>
<dbReference type="GO" id="GO:0000122">
    <property type="term" value="P:negative regulation of transcription by RNA polymerase II"/>
    <property type="evidence" value="ECO:0007669"/>
    <property type="project" value="TreeGrafter"/>
</dbReference>
<feature type="region of interest" description="Disordered" evidence="9">
    <location>
        <begin position="189"/>
        <end position="305"/>
    </location>
</feature>
<comment type="caution">
    <text evidence="11">The sequence shown here is derived from an EMBL/GenBank/DDBJ whole genome shotgun (WGS) entry which is preliminary data.</text>
</comment>
<evidence type="ECO:0000256" key="6">
    <source>
        <dbReference type="ARBA" id="ARBA00023242"/>
    </source>
</evidence>
<dbReference type="OrthoDB" id="10265969at2759"/>
<feature type="region of interest" description="Disordered" evidence="9">
    <location>
        <begin position="495"/>
        <end position="524"/>
    </location>
</feature>
<feature type="compositionally biased region" description="Polar residues" evidence="9">
    <location>
        <begin position="117"/>
        <end position="163"/>
    </location>
</feature>
<feature type="region of interest" description="Disordered" evidence="9">
    <location>
        <begin position="1163"/>
        <end position="1239"/>
    </location>
</feature>
<dbReference type="FunFam" id="1.20.1160.11:FF:000001">
    <property type="entry name" value="Paired amphipathic helix protein Sin3"/>
    <property type="match status" value="1"/>
</dbReference>
<feature type="region of interest" description="Disordered" evidence="9">
    <location>
        <begin position="1303"/>
        <end position="1352"/>
    </location>
</feature>
<dbReference type="InterPro" id="IPR031693">
    <property type="entry name" value="Sin3_C"/>
</dbReference>
<evidence type="ECO:0000256" key="9">
    <source>
        <dbReference type="SAM" id="MobiDB-lite"/>
    </source>
</evidence>
<keyword evidence="5" id="KW-0804">Transcription</keyword>
<feature type="compositionally biased region" description="Basic and acidic residues" evidence="9">
    <location>
        <begin position="1307"/>
        <end position="1343"/>
    </location>
</feature>
<evidence type="ECO:0000259" key="10">
    <source>
        <dbReference type="SMART" id="SM00761"/>
    </source>
</evidence>
<feature type="region of interest" description="Disordered" evidence="9">
    <location>
        <begin position="391"/>
        <end position="441"/>
    </location>
</feature>
<evidence type="ECO:0000313" key="11">
    <source>
        <dbReference type="EMBL" id="PVU87163.1"/>
    </source>
</evidence>
<evidence type="ECO:0000256" key="7">
    <source>
        <dbReference type="PROSITE-ProRule" id="PRU00810"/>
    </source>
</evidence>
<proteinExistence type="predicted"/>
<dbReference type="Proteomes" id="UP000245699">
    <property type="component" value="Unassembled WGS sequence"/>
</dbReference>
<evidence type="ECO:0000256" key="2">
    <source>
        <dbReference type="ARBA" id="ARBA00022491"/>
    </source>
</evidence>
<dbReference type="Pfam" id="PF02671">
    <property type="entry name" value="PAH"/>
    <property type="match status" value="3"/>
</dbReference>
<dbReference type="InterPro" id="IPR036600">
    <property type="entry name" value="PAH_sf"/>
</dbReference>
<dbReference type="GO" id="GO:0033698">
    <property type="term" value="C:Rpd3L complex"/>
    <property type="evidence" value="ECO:0007669"/>
    <property type="project" value="UniProtKB-ARBA"/>
</dbReference>
<dbReference type="PANTHER" id="PTHR12346">
    <property type="entry name" value="SIN3B-RELATED"/>
    <property type="match status" value="1"/>
</dbReference>
<evidence type="ECO:0000256" key="1">
    <source>
        <dbReference type="ARBA" id="ARBA00004123"/>
    </source>
</evidence>
<evidence type="ECO:0000256" key="4">
    <source>
        <dbReference type="ARBA" id="ARBA00023015"/>
    </source>
</evidence>